<comment type="subcellular location">
    <subcellularLocation>
        <location evidence="1">Cell membrane</location>
        <topology evidence="1">Multi-pass membrane protein</topology>
    </subcellularLocation>
</comment>
<dbReference type="InterPro" id="IPR048640">
    <property type="entry name" value="MgtC-like_C"/>
</dbReference>
<dbReference type="PRINTS" id="PR01837">
    <property type="entry name" value="MGTCSAPBPROT"/>
</dbReference>
<evidence type="ECO:0000313" key="10">
    <source>
        <dbReference type="EMBL" id="GAA4603810.1"/>
    </source>
</evidence>
<dbReference type="PANTHER" id="PTHR33778">
    <property type="entry name" value="PROTEIN MGTC"/>
    <property type="match status" value="1"/>
</dbReference>
<feature type="domain" description="MgtC/SapB/SrpB/YhiD N-terminal" evidence="8">
    <location>
        <begin position="17"/>
        <end position="138"/>
    </location>
</feature>
<dbReference type="Pfam" id="PF02308">
    <property type="entry name" value="MgtC"/>
    <property type="match status" value="1"/>
</dbReference>
<evidence type="ECO:0000256" key="6">
    <source>
        <dbReference type="ARBA" id="ARBA00023136"/>
    </source>
</evidence>
<keyword evidence="11" id="KW-1185">Reference proteome</keyword>
<proteinExistence type="inferred from homology"/>
<protein>
    <submittedName>
        <fullName evidence="10">MgtC/SapB family protein</fullName>
    </submittedName>
</protein>
<evidence type="ECO:0000259" key="8">
    <source>
        <dbReference type="Pfam" id="PF02308"/>
    </source>
</evidence>
<reference evidence="11" key="1">
    <citation type="journal article" date="2019" name="Int. J. Syst. Evol. Microbiol.">
        <title>The Global Catalogue of Microorganisms (GCM) 10K type strain sequencing project: providing services to taxonomists for standard genome sequencing and annotation.</title>
        <authorList>
            <consortium name="The Broad Institute Genomics Platform"/>
            <consortium name="The Broad Institute Genome Sequencing Center for Infectious Disease"/>
            <person name="Wu L."/>
            <person name="Ma J."/>
        </authorList>
    </citation>
    <scope>NUCLEOTIDE SEQUENCE [LARGE SCALE GENOMIC DNA]</scope>
    <source>
        <strain evidence="11">JCM 17938</strain>
    </source>
</reference>
<evidence type="ECO:0000313" key="11">
    <source>
        <dbReference type="Proteomes" id="UP001500212"/>
    </source>
</evidence>
<comment type="similarity">
    <text evidence="2">Belongs to the MgtC/SapB family.</text>
</comment>
<feature type="transmembrane region" description="Helical" evidence="7">
    <location>
        <begin position="69"/>
        <end position="86"/>
    </location>
</feature>
<evidence type="ECO:0000259" key="9">
    <source>
        <dbReference type="Pfam" id="PF21770"/>
    </source>
</evidence>
<dbReference type="InterPro" id="IPR049177">
    <property type="entry name" value="MgtC_SapB_SrpB_YhiD_N"/>
</dbReference>
<comment type="caution">
    <text evidence="10">The sequence shown here is derived from an EMBL/GenBank/DDBJ whole genome shotgun (WGS) entry which is preliminary data.</text>
</comment>
<dbReference type="RefSeq" id="WP_345349771.1">
    <property type="nucleotide sequence ID" value="NZ_BAABHJ010000003.1"/>
</dbReference>
<dbReference type="Pfam" id="PF21770">
    <property type="entry name" value="MgtC_SapB_C"/>
    <property type="match status" value="1"/>
</dbReference>
<dbReference type="EMBL" id="BAABHJ010000003">
    <property type="protein sequence ID" value="GAA4603810.1"/>
    <property type="molecule type" value="Genomic_DNA"/>
</dbReference>
<gene>
    <name evidence="10" type="ORF">GCM10023195_12760</name>
</gene>
<keyword evidence="3" id="KW-1003">Cell membrane</keyword>
<organism evidence="10 11">
    <name type="scientific">Actinoallomurus liliacearum</name>
    <dbReference type="NCBI Taxonomy" id="1080073"/>
    <lineage>
        <taxon>Bacteria</taxon>
        <taxon>Bacillati</taxon>
        <taxon>Actinomycetota</taxon>
        <taxon>Actinomycetes</taxon>
        <taxon>Streptosporangiales</taxon>
        <taxon>Thermomonosporaceae</taxon>
        <taxon>Actinoallomurus</taxon>
    </lineage>
</organism>
<feature type="transmembrane region" description="Helical" evidence="7">
    <location>
        <begin position="98"/>
        <end position="129"/>
    </location>
</feature>
<sequence length="253" mass="26049">MDGVVHALSGAEFGARLAVGLGCGALIGAERQWRARMAGLRTNALVAVGSTLFVLYSVAAGDTGGPTRVASYVVSGIGFLGGGVILRDGFNVRGLNTAATLWCSAAVGVLAAAGHLGFAAIATVTILAVHTLGRPLGRLIDHDVPGEEEDLRPYQLHVTCNATTEAHIRALLVQHTTGDQVILCGLHTRRVEAAPDQSPADEAATATVQLSADVRAPGDAPARLEQLIARLSLEPGIQAVHWHTVDDPAAGLA</sequence>
<dbReference type="Proteomes" id="UP001500212">
    <property type="component" value="Unassembled WGS sequence"/>
</dbReference>
<evidence type="ECO:0000256" key="3">
    <source>
        <dbReference type="ARBA" id="ARBA00022475"/>
    </source>
</evidence>
<keyword evidence="6 7" id="KW-0472">Membrane</keyword>
<keyword evidence="5 7" id="KW-1133">Transmembrane helix</keyword>
<evidence type="ECO:0000256" key="7">
    <source>
        <dbReference type="SAM" id="Phobius"/>
    </source>
</evidence>
<dbReference type="InterPro" id="IPR003416">
    <property type="entry name" value="MgtC/SapB/SrpB/YhiD_fam"/>
</dbReference>
<dbReference type="PANTHER" id="PTHR33778:SF3">
    <property type="entry name" value="PROTEIN MGTC"/>
    <property type="match status" value="1"/>
</dbReference>
<name>A0ABP8TC19_9ACTN</name>
<feature type="domain" description="MgtC-like C-terminal" evidence="9">
    <location>
        <begin position="154"/>
        <end position="242"/>
    </location>
</feature>
<keyword evidence="4 7" id="KW-0812">Transmembrane</keyword>
<accession>A0ABP8TC19</accession>
<evidence type="ECO:0000256" key="5">
    <source>
        <dbReference type="ARBA" id="ARBA00022989"/>
    </source>
</evidence>
<dbReference type="Gene3D" id="3.30.70.260">
    <property type="match status" value="1"/>
</dbReference>
<evidence type="ECO:0000256" key="4">
    <source>
        <dbReference type="ARBA" id="ARBA00022692"/>
    </source>
</evidence>
<evidence type="ECO:0000256" key="2">
    <source>
        <dbReference type="ARBA" id="ARBA00009298"/>
    </source>
</evidence>
<feature type="transmembrane region" description="Helical" evidence="7">
    <location>
        <begin position="38"/>
        <end position="57"/>
    </location>
</feature>
<evidence type="ECO:0000256" key="1">
    <source>
        <dbReference type="ARBA" id="ARBA00004651"/>
    </source>
</evidence>